<accession>A0ABU7G4H4</accession>
<keyword evidence="2" id="KW-1185">Reference proteome</keyword>
<protein>
    <submittedName>
        <fullName evidence="1">Uncharacterized protein</fullName>
    </submittedName>
</protein>
<comment type="caution">
    <text evidence="1">The sequence shown here is derived from an EMBL/GenBank/DDBJ whole genome shotgun (WGS) entry which is preliminary data.</text>
</comment>
<gene>
    <name evidence="1" type="ORF">SNR37_003735</name>
</gene>
<dbReference type="EMBL" id="JAYDYW010000007">
    <property type="protein sequence ID" value="MEE1674298.1"/>
    <property type="molecule type" value="Genomic_DNA"/>
</dbReference>
<evidence type="ECO:0000313" key="2">
    <source>
        <dbReference type="Proteomes" id="UP001310248"/>
    </source>
</evidence>
<organism evidence="1 2">
    <name type="scientific">Agarivorans aestuarii</name>
    <dbReference type="NCBI Taxonomy" id="1563703"/>
    <lineage>
        <taxon>Bacteria</taxon>
        <taxon>Pseudomonadati</taxon>
        <taxon>Pseudomonadota</taxon>
        <taxon>Gammaproteobacteria</taxon>
        <taxon>Alteromonadales</taxon>
        <taxon>Alteromonadaceae</taxon>
        <taxon>Agarivorans</taxon>
    </lineage>
</organism>
<name>A0ABU7G4H4_9ALTE</name>
<reference evidence="1 2" key="2">
    <citation type="submission" date="2023-12" db="EMBL/GenBank/DDBJ databases">
        <authorList>
            <consortium name="Cladostephus spongiosus"/>
            <person name="Lorente B."/>
            <person name="Cabral C."/>
            <person name="Frias J."/>
            <person name="Faria J."/>
            <person name="Toubarro D."/>
        </authorList>
    </citation>
    <scope>NUCLEOTIDE SEQUENCE [LARGE SCALE GENOMIC DNA]</scope>
    <source>
        <strain evidence="1 2">ZMCS4</strain>
    </source>
</reference>
<dbReference type="RefSeq" id="WP_163130865.1">
    <property type="nucleotide sequence ID" value="NZ_JAYDYW010000007.1"/>
</dbReference>
<proteinExistence type="predicted"/>
<evidence type="ECO:0000313" key="1">
    <source>
        <dbReference type="EMBL" id="MEE1674298.1"/>
    </source>
</evidence>
<dbReference type="Proteomes" id="UP001310248">
    <property type="component" value="Unassembled WGS sequence"/>
</dbReference>
<reference evidence="2" key="1">
    <citation type="submission" date="2023-07" db="EMBL/GenBank/DDBJ databases">
        <title>Draft genome sequence of Agarivorans aestuarii strain ZMCS4, a CAZymes producing bacteria isolated from the marine brown algae Clodostephus spongiosus.</title>
        <authorList>
            <person name="Lorente B."/>
            <person name="Cabral C."/>
            <person name="Frias J."/>
            <person name="Faria J."/>
            <person name="Toubarro D."/>
        </authorList>
    </citation>
    <scope>NUCLEOTIDE SEQUENCE [LARGE SCALE GENOMIC DNA]</scope>
    <source>
        <strain evidence="2">ZMCS4</strain>
    </source>
</reference>
<sequence>MEDKPEANSPSEQRLIKLSDLANAAHLRIQQDFAQIDPVIGISRNMRKNGVPADVMTIDCLKSGKRIIVILHDQHPDQLMYKFAFKDQDPAGDFSQLAFAEFNQQVFYDWIKSYFSPAVN</sequence>